<protein>
    <submittedName>
        <fullName evidence="5">SH3 domain-containing protein</fullName>
    </submittedName>
</protein>
<evidence type="ECO:0000256" key="2">
    <source>
        <dbReference type="SAM" id="MobiDB-lite"/>
    </source>
</evidence>
<sequence length="1011" mass="108160">MKKILSVVLIAMMLATAVPAQVFAQEESAASQTTSALEDTSSTASEDVSDTTSDIESSPETETSSTVSDEATSSEDNTTVSKTEDTSEVTSEEETEEEPEDLETEEEEESEEALPDDRTQALLDRLSNATPMLMAAKASTDDFAQSLKAFPKSYHSALEALHKQYPNWKFKAIDTGLDWEDVVNGECKGLVQGSASDLIKSNAAGDYDPATGKYTQRDAGGWVRTTKANTAYFVDPRNFLDTKRVFMFEANTFDKSAHTQAGVEAILKGTFMSNKKISYKDTKGKTVNLSQTYGQVIYQAGVDSGVSPYYLASKIRQEVTINGQPSGSISGTYEGYEGYYNFYNIGASDGSAPIKNGLKYASGSGSYERPWTSPPLAIVGGAKFIGNSYILKGQNTGYFQRFNVNPDAYYDTYTHQYMTSIFGAASEASSSYNAHNNMGTLSDSKVFYIPVFDNMPDKNSKVTINKSKKTGKVVTASSSLKVRKTASPSGSVIVSLPKGTKVTILDGSTYTVQNYDTSTLSSPFWLHISASVEGKTYTGYVSADYVTADADFTLTQGAKKTLSVKKTGTTGPIYYETSDPAVATVNSKGEVTAVGKGTAMIYAQTGGGSFDVVGVQVNAGSSASYKVTFNANGGSVSTSSKTVKYGSTYGTLPTPTRSGYDFKGWYTAKSGGTKITSSSKVSITKNTTLYAQWEKKATEKLVTYKTNTAVNYRTGPGTSYKVVATLSKGKSVSVVEGYSKSANGYTWSKIKISGKYYYVASKYLTKSDSSSGGSSGSTEKLVTYKTNTAVNYRTGPGTSYKVVATLSKGKSVSVVSGYSKSANGYTWSKIKISGKYYYVASKYLTKSGSSSGSSSSSGGSSSETLITYTTTTAVNYRTGPGTSYKVVATLSKGKSVSVVSGYSKSANGYTWSKIKISGKYYYVASKYLKKNASSSGSGSSSAEKLATYKATTTVHYRTGAGISYKSAGLLYSGSKVSVVSGYSKSANGYTWYKIKKNSKYYYVASKYLKKA</sequence>
<evidence type="ECO:0000313" key="6">
    <source>
        <dbReference type="Proteomes" id="UP000632659"/>
    </source>
</evidence>
<reference evidence="5" key="1">
    <citation type="submission" date="2020-08" db="EMBL/GenBank/DDBJ databases">
        <title>Genome public.</title>
        <authorList>
            <person name="Liu C."/>
            <person name="Sun Q."/>
        </authorList>
    </citation>
    <scope>NUCLEOTIDE SEQUENCE</scope>
    <source>
        <strain evidence="5">NSJ-15</strain>
    </source>
</reference>
<dbReference type="Gene3D" id="2.60.40.1080">
    <property type="match status" value="1"/>
</dbReference>
<dbReference type="PANTHER" id="PTHR34408:SF1">
    <property type="entry name" value="GLYCOSYL HYDROLASE FAMILY 19 DOMAIN-CONTAINING PROTEIN HI_1415"/>
    <property type="match status" value="1"/>
</dbReference>
<keyword evidence="3" id="KW-0732">Signal</keyword>
<evidence type="ECO:0000256" key="1">
    <source>
        <dbReference type="ARBA" id="ARBA00004196"/>
    </source>
</evidence>
<feature type="region of interest" description="Disordered" evidence="2">
    <location>
        <begin position="27"/>
        <end position="120"/>
    </location>
</feature>
<dbReference type="SMART" id="SM00635">
    <property type="entry name" value="BID_2"/>
    <property type="match status" value="1"/>
</dbReference>
<evidence type="ECO:0000259" key="4">
    <source>
        <dbReference type="PROSITE" id="PS51781"/>
    </source>
</evidence>
<dbReference type="SMART" id="SM00287">
    <property type="entry name" value="SH3b"/>
    <property type="match status" value="5"/>
</dbReference>
<dbReference type="SUPFAM" id="SSF49373">
    <property type="entry name" value="Invasin/intimin cell-adhesion fragments"/>
    <property type="match status" value="1"/>
</dbReference>
<organism evidence="5 6">
    <name type="scientific">Massiliimalia timonensis</name>
    <dbReference type="NCBI Taxonomy" id="1987501"/>
    <lineage>
        <taxon>Bacteria</taxon>
        <taxon>Bacillati</taxon>
        <taxon>Bacillota</taxon>
        <taxon>Clostridia</taxon>
        <taxon>Eubacteriales</taxon>
        <taxon>Oscillospiraceae</taxon>
        <taxon>Massiliimalia</taxon>
    </lineage>
</organism>
<dbReference type="PROSITE" id="PS51781">
    <property type="entry name" value="SH3B"/>
    <property type="match status" value="5"/>
</dbReference>
<dbReference type="EMBL" id="JACRTL010000008">
    <property type="protein sequence ID" value="MBC8611850.1"/>
    <property type="molecule type" value="Genomic_DNA"/>
</dbReference>
<feature type="domain" description="SH3b" evidence="4">
    <location>
        <begin position="863"/>
        <end position="932"/>
    </location>
</feature>
<comment type="caution">
    <text evidence="5">The sequence shown here is derived from an EMBL/GenBank/DDBJ whole genome shotgun (WGS) entry which is preliminary data.</text>
</comment>
<dbReference type="InterPro" id="IPR042229">
    <property type="entry name" value="Listeria/Bacterioides_rpt_sf"/>
</dbReference>
<dbReference type="InterPro" id="IPR008964">
    <property type="entry name" value="Invasin/intimin_cell_adhesion"/>
</dbReference>
<feature type="compositionally biased region" description="Acidic residues" evidence="2">
    <location>
        <begin position="86"/>
        <end position="114"/>
    </location>
</feature>
<dbReference type="InterPro" id="IPR003343">
    <property type="entry name" value="Big_2"/>
</dbReference>
<name>A0A8J6P8U4_9FIRM</name>
<feature type="domain" description="SH3b" evidence="4">
    <location>
        <begin position="697"/>
        <end position="768"/>
    </location>
</feature>
<dbReference type="Pfam" id="PF09479">
    <property type="entry name" value="Flg_new"/>
    <property type="match status" value="1"/>
</dbReference>
<feature type="domain" description="SH3b" evidence="4">
    <location>
        <begin position="777"/>
        <end position="848"/>
    </location>
</feature>
<dbReference type="NCBIfam" id="TIGR02543">
    <property type="entry name" value="List_Bact_rpt"/>
    <property type="match status" value="1"/>
</dbReference>
<feature type="compositionally biased region" description="Low complexity" evidence="2">
    <location>
        <begin position="50"/>
        <end position="81"/>
    </location>
</feature>
<feature type="compositionally biased region" description="Polar residues" evidence="2">
    <location>
        <begin position="28"/>
        <end position="46"/>
    </location>
</feature>
<feature type="domain" description="SH3b" evidence="4">
    <location>
        <begin position="943"/>
        <end position="1011"/>
    </location>
</feature>
<evidence type="ECO:0000313" key="5">
    <source>
        <dbReference type="EMBL" id="MBC8611850.1"/>
    </source>
</evidence>
<dbReference type="Gene3D" id="2.30.30.40">
    <property type="entry name" value="SH3 Domains"/>
    <property type="match status" value="5"/>
</dbReference>
<feature type="domain" description="SH3b" evidence="4">
    <location>
        <begin position="469"/>
        <end position="550"/>
    </location>
</feature>
<gene>
    <name evidence="5" type="ORF">H8702_12185</name>
</gene>
<keyword evidence="6" id="KW-1185">Reference proteome</keyword>
<dbReference type="Gene3D" id="2.60.40.4270">
    <property type="entry name" value="Listeria-Bacteroides repeat domain"/>
    <property type="match status" value="1"/>
</dbReference>
<dbReference type="InterPro" id="IPR013378">
    <property type="entry name" value="InlB-like_B-rpt"/>
</dbReference>
<dbReference type="InterPro" id="IPR052354">
    <property type="entry name" value="Cell_Wall_Dynamics_Protein"/>
</dbReference>
<comment type="subcellular location">
    <subcellularLocation>
        <location evidence="1">Cell envelope</location>
    </subcellularLocation>
</comment>
<dbReference type="Proteomes" id="UP000632659">
    <property type="component" value="Unassembled WGS sequence"/>
</dbReference>
<dbReference type="InterPro" id="IPR003646">
    <property type="entry name" value="SH3-like_bac-type"/>
</dbReference>
<evidence type="ECO:0000256" key="3">
    <source>
        <dbReference type="SAM" id="SignalP"/>
    </source>
</evidence>
<dbReference type="Pfam" id="PF02368">
    <property type="entry name" value="Big_2"/>
    <property type="match status" value="1"/>
</dbReference>
<dbReference type="Pfam" id="PF08239">
    <property type="entry name" value="SH3_3"/>
    <property type="match status" value="4"/>
</dbReference>
<dbReference type="GO" id="GO:0030313">
    <property type="term" value="C:cell envelope"/>
    <property type="evidence" value="ECO:0007669"/>
    <property type="project" value="UniProtKB-SubCell"/>
</dbReference>
<proteinExistence type="predicted"/>
<feature type="chain" id="PRO_5039282276" evidence="3">
    <location>
        <begin position="21"/>
        <end position="1011"/>
    </location>
</feature>
<dbReference type="RefSeq" id="WP_187536794.1">
    <property type="nucleotide sequence ID" value="NZ_JACRTL010000008.1"/>
</dbReference>
<dbReference type="PANTHER" id="PTHR34408">
    <property type="entry name" value="FAMILY PROTEIN, PUTATIVE-RELATED"/>
    <property type="match status" value="1"/>
</dbReference>
<feature type="signal peptide" evidence="3">
    <location>
        <begin position="1"/>
        <end position="20"/>
    </location>
</feature>
<accession>A0A8J6P8U4</accession>
<dbReference type="AlphaFoldDB" id="A0A8J6P8U4"/>